<sequence length="186" mass="20731">MRAPPRTRPACTPVDAGALALGYFQMVSIKVLERSPSSRCACALNGLRPIASSVGVLILVSYFVINFQELVAYRTHSRQEDEELQKLVPLSLELLRLLLCLIMAIVLVIGVNKADRIQRGAPRIVGDLVVAGQLDPLILRRDVASLCLLNRGYQYYKKCFEELLHLVSVSNLHQRPLAGNTIRAYY</sequence>
<dbReference type="OrthoDB" id="7480422at2759"/>
<keyword evidence="1" id="KW-0472">Membrane</keyword>
<organism evidence="2 3">
    <name type="scientific">Eumeta variegata</name>
    <name type="common">Bagworm moth</name>
    <name type="synonym">Eumeta japonica</name>
    <dbReference type="NCBI Taxonomy" id="151549"/>
    <lineage>
        <taxon>Eukaryota</taxon>
        <taxon>Metazoa</taxon>
        <taxon>Ecdysozoa</taxon>
        <taxon>Arthropoda</taxon>
        <taxon>Hexapoda</taxon>
        <taxon>Insecta</taxon>
        <taxon>Pterygota</taxon>
        <taxon>Neoptera</taxon>
        <taxon>Endopterygota</taxon>
        <taxon>Lepidoptera</taxon>
        <taxon>Glossata</taxon>
        <taxon>Ditrysia</taxon>
        <taxon>Tineoidea</taxon>
        <taxon>Psychidae</taxon>
        <taxon>Oiketicinae</taxon>
        <taxon>Eumeta</taxon>
    </lineage>
</organism>
<comment type="caution">
    <text evidence="2">The sequence shown here is derived from an EMBL/GenBank/DDBJ whole genome shotgun (WGS) entry which is preliminary data.</text>
</comment>
<dbReference type="AlphaFoldDB" id="A0A4C1SBQ4"/>
<feature type="transmembrane region" description="Helical" evidence="1">
    <location>
        <begin position="46"/>
        <end position="65"/>
    </location>
</feature>
<dbReference type="EMBL" id="BGZK01003288">
    <property type="protein sequence ID" value="GBO99592.1"/>
    <property type="molecule type" value="Genomic_DNA"/>
</dbReference>
<keyword evidence="1" id="KW-0812">Transmembrane</keyword>
<evidence type="ECO:0000256" key="1">
    <source>
        <dbReference type="SAM" id="Phobius"/>
    </source>
</evidence>
<keyword evidence="1" id="KW-1133">Transmembrane helix</keyword>
<name>A0A4C1SBQ4_EUMVA</name>
<reference evidence="2 3" key="1">
    <citation type="journal article" date="2019" name="Commun. Biol.">
        <title>The bagworm genome reveals a unique fibroin gene that provides high tensile strength.</title>
        <authorList>
            <person name="Kono N."/>
            <person name="Nakamura H."/>
            <person name="Ohtoshi R."/>
            <person name="Tomita M."/>
            <person name="Numata K."/>
            <person name="Arakawa K."/>
        </authorList>
    </citation>
    <scope>NUCLEOTIDE SEQUENCE [LARGE SCALE GENOMIC DNA]</scope>
</reference>
<accession>A0A4C1SBQ4</accession>
<keyword evidence="3" id="KW-1185">Reference proteome</keyword>
<protein>
    <submittedName>
        <fullName evidence="2">Uncharacterized protein</fullName>
    </submittedName>
</protein>
<evidence type="ECO:0000313" key="3">
    <source>
        <dbReference type="Proteomes" id="UP000299102"/>
    </source>
</evidence>
<proteinExistence type="predicted"/>
<dbReference type="Proteomes" id="UP000299102">
    <property type="component" value="Unassembled WGS sequence"/>
</dbReference>
<feature type="transmembrane region" description="Helical" evidence="1">
    <location>
        <begin position="94"/>
        <end position="111"/>
    </location>
</feature>
<gene>
    <name evidence="2" type="ORF">EVAR_40427_1</name>
</gene>
<evidence type="ECO:0000313" key="2">
    <source>
        <dbReference type="EMBL" id="GBO99592.1"/>
    </source>
</evidence>